<proteinExistence type="predicted"/>
<keyword evidence="2" id="KW-1185">Reference proteome</keyword>
<name>A0A1G8P2P2_9ACTN</name>
<dbReference type="EMBL" id="FNDJ01000007">
    <property type="protein sequence ID" value="SDI86753.1"/>
    <property type="molecule type" value="Genomic_DNA"/>
</dbReference>
<evidence type="ECO:0000313" key="2">
    <source>
        <dbReference type="Proteomes" id="UP000199202"/>
    </source>
</evidence>
<dbReference type="SUPFAM" id="SSF56112">
    <property type="entry name" value="Protein kinase-like (PK-like)"/>
    <property type="match status" value="1"/>
</dbReference>
<evidence type="ECO:0008006" key="3">
    <source>
        <dbReference type="Google" id="ProtNLM"/>
    </source>
</evidence>
<gene>
    <name evidence="1" type="ORF">SAMN05421869_107309</name>
</gene>
<dbReference type="Proteomes" id="UP000199202">
    <property type="component" value="Unassembled WGS sequence"/>
</dbReference>
<evidence type="ECO:0000313" key="1">
    <source>
        <dbReference type="EMBL" id="SDI86753.1"/>
    </source>
</evidence>
<accession>A0A1G8P2P2</accession>
<dbReference type="InterPro" id="IPR011009">
    <property type="entry name" value="Kinase-like_dom_sf"/>
</dbReference>
<protein>
    <recommendedName>
        <fullName evidence="3">Phosphotransferase enzyme family protein</fullName>
    </recommendedName>
</protein>
<dbReference type="AlphaFoldDB" id="A0A1G8P2P2"/>
<organism evidence="1 2">
    <name type="scientific">Nonomuraea jiangxiensis</name>
    <dbReference type="NCBI Taxonomy" id="633440"/>
    <lineage>
        <taxon>Bacteria</taxon>
        <taxon>Bacillati</taxon>
        <taxon>Actinomycetota</taxon>
        <taxon>Actinomycetes</taxon>
        <taxon>Streptosporangiales</taxon>
        <taxon>Streptosporangiaceae</taxon>
        <taxon>Nonomuraea</taxon>
    </lineage>
</organism>
<sequence length="253" mass="27643">MVEWTRLEPWRVARGRTDRDETVIIKWMGSHAGAAQTEAWRLRTEVAALRFLSEDLGLGLAPRVLAEDFAAGRVILEDLAPRTALDVLLRRDGAEPHAERLVAFARARGELGAFTAGRAEPYYRRRSRLGTVDPAADRLGRVAGLRRTGLSQTEVLGVPVSGAVEHDLALALAELSDPGPFLALSSGDPEANNVLVHAGGAADARLIDFRRPNARPLPHLAGLCSHLAEALRHRWPDTDVDLTTVAPYTPRRR</sequence>
<dbReference type="STRING" id="633440.SAMN05421869_107309"/>
<reference evidence="1 2" key="1">
    <citation type="submission" date="2016-10" db="EMBL/GenBank/DDBJ databases">
        <authorList>
            <person name="de Groot N.N."/>
        </authorList>
    </citation>
    <scope>NUCLEOTIDE SEQUENCE [LARGE SCALE GENOMIC DNA]</scope>
    <source>
        <strain evidence="1 2">CGMCC 4.6533</strain>
    </source>
</reference>